<dbReference type="RefSeq" id="WP_210887890.1">
    <property type="nucleotide sequence ID" value="NZ_CAKJVE010000001.1"/>
</dbReference>
<dbReference type="Pfam" id="PF00436">
    <property type="entry name" value="SSB"/>
    <property type="match status" value="1"/>
</dbReference>
<dbReference type="InterPro" id="IPR012340">
    <property type="entry name" value="NA-bd_OB-fold"/>
</dbReference>
<dbReference type="PROSITE" id="PS50935">
    <property type="entry name" value="SSB"/>
    <property type="match status" value="1"/>
</dbReference>
<dbReference type="AlphaFoldDB" id="A0AA86MDC0"/>
<evidence type="ECO:0000256" key="3">
    <source>
        <dbReference type="PIRNR" id="PIRNR002070"/>
    </source>
</evidence>
<dbReference type="InterPro" id="IPR011344">
    <property type="entry name" value="ssDNA-bd"/>
</dbReference>
<dbReference type="CDD" id="cd04496">
    <property type="entry name" value="SSB_OBF"/>
    <property type="match status" value="1"/>
</dbReference>
<dbReference type="Proteomes" id="UP001189143">
    <property type="component" value="Unassembled WGS sequence"/>
</dbReference>
<evidence type="ECO:0000256" key="2">
    <source>
        <dbReference type="HAMAP-Rule" id="MF_00984"/>
    </source>
</evidence>
<dbReference type="PANTHER" id="PTHR10302:SF27">
    <property type="entry name" value="SINGLE-STRANDED DNA-BINDING PROTEIN"/>
    <property type="match status" value="1"/>
</dbReference>
<dbReference type="HAMAP" id="MF_00984">
    <property type="entry name" value="SSB"/>
    <property type="match status" value="1"/>
</dbReference>
<dbReference type="InterPro" id="IPR000424">
    <property type="entry name" value="Primosome_PriB/ssb"/>
</dbReference>
<organism evidence="4 6">
    <name type="scientific">Clostridium neonatale</name>
    <dbReference type="NCBI Taxonomy" id="137838"/>
    <lineage>
        <taxon>Bacteria</taxon>
        <taxon>Bacillati</taxon>
        <taxon>Bacillota</taxon>
        <taxon>Clostridia</taxon>
        <taxon>Eubacteriales</taxon>
        <taxon>Clostridiaceae</taxon>
        <taxon>Clostridium</taxon>
    </lineage>
</organism>
<dbReference type="SUPFAM" id="SSF50249">
    <property type="entry name" value="Nucleic acid-binding proteins"/>
    <property type="match status" value="1"/>
</dbReference>
<protein>
    <recommendedName>
        <fullName evidence="2 3">Single-stranded DNA-binding protein</fullName>
        <shortName evidence="2">SSB</shortName>
    </recommendedName>
</protein>
<evidence type="ECO:0000313" key="5">
    <source>
        <dbReference type="EMBL" id="CAI3629093.1"/>
    </source>
</evidence>
<reference evidence="5" key="2">
    <citation type="submission" date="2022-10" db="EMBL/GenBank/DDBJ databases">
        <authorList>
            <person name="Aires J."/>
            <person name="Mesa V."/>
        </authorList>
    </citation>
    <scope>NUCLEOTIDE SEQUENCE</scope>
    <source>
        <strain evidence="5">Clostridium neonatale JD116</strain>
    </source>
</reference>
<dbReference type="EMBL" id="CAKJVE010000001">
    <property type="protein sequence ID" value="CAG9701966.1"/>
    <property type="molecule type" value="Genomic_DNA"/>
</dbReference>
<dbReference type="PIRSF" id="PIRSF002070">
    <property type="entry name" value="SSB"/>
    <property type="match status" value="1"/>
</dbReference>
<name>A0AA86MDC0_9CLOT</name>
<comment type="caution">
    <text evidence="4">The sequence shown here is derived from an EMBL/GenBank/DDBJ whole genome shotgun (WGS) entry which is preliminary data.</text>
</comment>
<dbReference type="Proteomes" id="UP000789738">
    <property type="component" value="Unassembled WGS sequence"/>
</dbReference>
<reference evidence="4" key="1">
    <citation type="submission" date="2021-10" db="EMBL/GenBank/DDBJ databases">
        <authorList>
            <person name="Mesa V."/>
        </authorList>
    </citation>
    <scope>NUCLEOTIDE SEQUENCE</scope>
    <source>
        <strain evidence="4">CC3_PB</strain>
    </source>
</reference>
<comment type="subunit">
    <text evidence="2">Homotetramer.</text>
</comment>
<dbReference type="GO" id="GO:0006260">
    <property type="term" value="P:DNA replication"/>
    <property type="evidence" value="ECO:0007669"/>
    <property type="project" value="InterPro"/>
</dbReference>
<evidence type="ECO:0000313" key="4">
    <source>
        <dbReference type="EMBL" id="CAG9701966.1"/>
    </source>
</evidence>
<dbReference type="GO" id="GO:0003697">
    <property type="term" value="F:single-stranded DNA binding"/>
    <property type="evidence" value="ECO:0007669"/>
    <property type="project" value="UniProtKB-UniRule"/>
</dbReference>
<dbReference type="GO" id="GO:0009295">
    <property type="term" value="C:nucleoid"/>
    <property type="evidence" value="ECO:0007669"/>
    <property type="project" value="TreeGrafter"/>
</dbReference>
<dbReference type="NCBIfam" id="TIGR00621">
    <property type="entry name" value="ssb"/>
    <property type="match status" value="1"/>
</dbReference>
<dbReference type="EMBL" id="CAMTCP010000242">
    <property type="protein sequence ID" value="CAI3629093.1"/>
    <property type="molecule type" value="Genomic_DNA"/>
</dbReference>
<proteinExistence type="inferred from homology"/>
<dbReference type="PANTHER" id="PTHR10302">
    <property type="entry name" value="SINGLE-STRANDED DNA-BINDING PROTEIN"/>
    <property type="match status" value="1"/>
</dbReference>
<evidence type="ECO:0000256" key="1">
    <source>
        <dbReference type="ARBA" id="ARBA00023125"/>
    </source>
</evidence>
<comment type="caution">
    <text evidence="2">Lacks conserved residue(s) required for the propagation of feature annotation.</text>
</comment>
<keyword evidence="1 2" id="KW-0238">DNA-binding</keyword>
<accession>A0AA86MDC0</accession>
<dbReference type="Gene3D" id="2.40.50.140">
    <property type="entry name" value="Nucleic acid-binding proteins"/>
    <property type="match status" value="1"/>
</dbReference>
<sequence>MNKVVLIGRLTKDPELKFTPGTGNAVTTLTLAVDRYNTKTGQKEADFIPVVIWGKTAESVANYLKKGSQAAISGRIQTRLYDAKDGTKRYVTEVVADAFGGVHFIGSNAKDSSEIVPVIDGDEPF</sequence>
<evidence type="ECO:0000313" key="6">
    <source>
        <dbReference type="Proteomes" id="UP000789738"/>
    </source>
</evidence>
<gene>
    <name evidence="4" type="primary">ssb</name>
    <name evidence="5" type="ORF">CNEO2_440012</name>
    <name evidence="4" type="ORF">CNEO_10430</name>
</gene>